<dbReference type="AlphaFoldDB" id="A0A6J7P1Y6"/>
<evidence type="ECO:0000256" key="2">
    <source>
        <dbReference type="ARBA" id="ARBA00023002"/>
    </source>
</evidence>
<comment type="similarity">
    <text evidence="1">Belongs to the nitroreductase family.</text>
</comment>
<dbReference type="InterPro" id="IPR000415">
    <property type="entry name" value="Nitroreductase-like"/>
</dbReference>
<name>A0A6J7P1Y6_9ZZZZ</name>
<protein>
    <submittedName>
        <fullName evidence="4">Unannotated protein</fullName>
    </submittedName>
</protein>
<sequence length="223" mass="25190">MLNGRLEAMKLDLTIDEVLTTTRSVRKRLDFDRPVEREVVEECLNLALQAPTGSNSQGWHWIVVEDEAKRKALADIYKANFKIYASMPGRKFAEGDMRIDQMPKVRDSAMYLAEEMYRAPMMMIPCIEGRLENIDVGMGAGGWGSLLPGVWSFMLALRSRGLGSAWTTIHLILEGEKKAAEILGIPHDKITQGGLFPIAYTIGTDFKPAKRLPLEKVLHWDKW</sequence>
<proteinExistence type="inferred from homology"/>
<organism evidence="4">
    <name type="scientific">freshwater metagenome</name>
    <dbReference type="NCBI Taxonomy" id="449393"/>
    <lineage>
        <taxon>unclassified sequences</taxon>
        <taxon>metagenomes</taxon>
        <taxon>ecological metagenomes</taxon>
    </lineage>
</organism>
<dbReference type="GO" id="GO:0016491">
    <property type="term" value="F:oxidoreductase activity"/>
    <property type="evidence" value="ECO:0007669"/>
    <property type="project" value="UniProtKB-KW"/>
</dbReference>
<accession>A0A6J7P1Y6</accession>
<dbReference type="PANTHER" id="PTHR43673:SF10">
    <property type="entry name" value="NADH DEHYDROGENASE_NAD(P)H NITROREDUCTASE XCC3605-RELATED"/>
    <property type="match status" value="1"/>
</dbReference>
<keyword evidence="2" id="KW-0560">Oxidoreductase</keyword>
<dbReference type="Gene3D" id="3.40.109.10">
    <property type="entry name" value="NADH Oxidase"/>
    <property type="match status" value="1"/>
</dbReference>
<gene>
    <name evidence="4" type="ORF">UFOPK4020_00588</name>
</gene>
<dbReference type="Pfam" id="PF00881">
    <property type="entry name" value="Nitroreductase"/>
    <property type="match status" value="1"/>
</dbReference>
<feature type="domain" description="Nitroreductase" evidence="3">
    <location>
        <begin position="21"/>
        <end position="197"/>
    </location>
</feature>
<dbReference type="SUPFAM" id="SSF55469">
    <property type="entry name" value="FMN-dependent nitroreductase-like"/>
    <property type="match status" value="1"/>
</dbReference>
<dbReference type="PANTHER" id="PTHR43673">
    <property type="entry name" value="NAD(P)H NITROREDUCTASE YDGI-RELATED"/>
    <property type="match status" value="1"/>
</dbReference>
<evidence type="ECO:0000259" key="3">
    <source>
        <dbReference type="Pfam" id="PF00881"/>
    </source>
</evidence>
<evidence type="ECO:0000256" key="1">
    <source>
        <dbReference type="ARBA" id="ARBA00007118"/>
    </source>
</evidence>
<evidence type="ECO:0000313" key="4">
    <source>
        <dbReference type="EMBL" id="CAB4996892.1"/>
    </source>
</evidence>
<dbReference type="EMBL" id="CAFBOV010000095">
    <property type="protein sequence ID" value="CAB4996892.1"/>
    <property type="molecule type" value="Genomic_DNA"/>
</dbReference>
<dbReference type="InterPro" id="IPR029479">
    <property type="entry name" value="Nitroreductase"/>
</dbReference>
<dbReference type="CDD" id="cd02062">
    <property type="entry name" value="Nitro_FMN_reductase"/>
    <property type="match status" value="1"/>
</dbReference>
<reference evidence="4" key="1">
    <citation type="submission" date="2020-05" db="EMBL/GenBank/DDBJ databases">
        <authorList>
            <person name="Chiriac C."/>
            <person name="Salcher M."/>
            <person name="Ghai R."/>
            <person name="Kavagutti S V."/>
        </authorList>
    </citation>
    <scope>NUCLEOTIDE SEQUENCE</scope>
</reference>